<dbReference type="EMBL" id="SNRW01021942">
    <property type="protein sequence ID" value="KAA6364206.1"/>
    <property type="molecule type" value="Genomic_DNA"/>
</dbReference>
<gene>
    <name evidence="1" type="ORF">EZS28_040268</name>
</gene>
<name>A0A5J4U0H2_9EUKA</name>
<dbReference type="AlphaFoldDB" id="A0A5J4U0H2"/>
<accession>A0A5J4U0H2</accession>
<comment type="caution">
    <text evidence="1">The sequence shown here is derived from an EMBL/GenBank/DDBJ whole genome shotgun (WGS) entry which is preliminary data.</text>
</comment>
<protein>
    <submittedName>
        <fullName evidence="1">Uncharacterized protein</fullName>
    </submittedName>
</protein>
<evidence type="ECO:0000313" key="2">
    <source>
        <dbReference type="Proteomes" id="UP000324800"/>
    </source>
</evidence>
<proteinExistence type="predicted"/>
<reference evidence="1 2" key="1">
    <citation type="submission" date="2019-03" db="EMBL/GenBank/DDBJ databases">
        <title>Single cell metagenomics reveals metabolic interactions within the superorganism composed of flagellate Streblomastix strix and complex community of Bacteroidetes bacteria on its surface.</title>
        <authorList>
            <person name="Treitli S.C."/>
            <person name="Kolisko M."/>
            <person name="Husnik F."/>
            <person name="Keeling P."/>
            <person name="Hampl V."/>
        </authorList>
    </citation>
    <scope>NUCLEOTIDE SEQUENCE [LARGE SCALE GENOMIC DNA]</scope>
    <source>
        <strain evidence="1">ST1C</strain>
    </source>
</reference>
<evidence type="ECO:0000313" key="1">
    <source>
        <dbReference type="EMBL" id="KAA6364206.1"/>
    </source>
</evidence>
<sequence>MAKITAKQLAQRITGEEFMVYAMFLNQLVSVATKNNPEIELRFILRQYNKRLKMDQLKEIIEIAQENSQSGTMKLIEYLNERS</sequence>
<dbReference type="Proteomes" id="UP000324800">
    <property type="component" value="Unassembled WGS sequence"/>
</dbReference>
<organism evidence="1 2">
    <name type="scientific">Streblomastix strix</name>
    <dbReference type="NCBI Taxonomy" id="222440"/>
    <lineage>
        <taxon>Eukaryota</taxon>
        <taxon>Metamonada</taxon>
        <taxon>Preaxostyla</taxon>
        <taxon>Oxymonadida</taxon>
        <taxon>Streblomastigidae</taxon>
        <taxon>Streblomastix</taxon>
    </lineage>
</organism>